<dbReference type="OrthoDB" id="9801679at2"/>
<dbReference type="PANTHER" id="PTHR33607:SF2">
    <property type="entry name" value="ENDONUCLEASE-1"/>
    <property type="match status" value="1"/>
</dbReference>
<keyword evidence="4" id="KW-1185">Reference proteome</keyword>
<dbReference type="GO" id="GO:0004519">
    <property type="term" value="F:endonuclease activity"/>
    <property type="evidence" value="ECO:0007669"/>
    <property type="project" value="UniProtKB-KW"/>
</dbReference>
<dbReference type="Proteomes" id="UP000279909">
    <property type="component" value="Unassembled WGS sequence"/>
</dbReference>
<gene>
    <name evidence="3" type="ORF">EC501_09645</name>
</gene>
<dbReference type="PANTHER" id="PTHR33607">
    <property type="entry name" value="ENDONUCLEASE-1"/>
    <property type="match status" value="1"/>
</dbReference>
<protein>
    <submittedName>
        <fullName evidence="3">Endonuclease I</fullName>
    </submittedName>
</protein>
<keyword evidence="3" id="KW-0255">Endonuclease</keyword>
<dbReference type="InterPro" id="IPR007346">
    <property type="entry name" value="Endonuclease-I"/>
</dbReference>
<evidence type="ECO:0000313" key="4">
    <source>
        <dbReference type="Proteomes" id="UP000279909"/>
    </source>
</evidence>
<name>A0A3M8H9H0_9BACI</name>
<evidence type="ECO:0000313" key="3">
    <source>
        <dbReference type="EMBL" id="RNC98918.1"/>
    </source>
</evidence>
<keyword evidence="1" id="KW-0540">Nuclease</keyword>
<organism evidence="3 4">
    <name type="scientific">Lysinibacillus halotolerans</name>
    <dbReference type="NCBI Taxonomy" id="1368476"/>
    <lineage>
        <taxon>Bacteria</taxon>
        <taxon>Bacillati</taxon>
        <taxon>Bacillota</taxon>
        <taxon>Bacilli</taxon>
        <taxon>Bacillales</taxon>
        <taxon>Bacillaceae</taxon>
        <taxon>Lysinibacillus</taxon>
    </lineage>
</organism>
<comment type="caution">
    <text evidence="3">The sequence shown here is derived from an EMBL/GenBank/DDBJ whole genome shotgun (WGS) entry which is preliminary data.</text>
</comment>
<dbReference type="AlphaFoldDB" id="A0A3M8H9H0"/>
<dbReference type="Pfam" id="PF04231">
    <property type="entry name" value="Endonuclease_1"/>
    <property type="match status" value="1"/>
</dbReference>
<evidence type="ECO:0000256" key="1">
    <source>
        <dbReference type="ARBA" id="ARBA00022722"/>
    </source>
</evidence>
<dbReference type="GO" id="GO:0016787">
    <property type="term" value="F:hydrolase activity"/>
    <property type="evidence" value="ECO:0007669"/>
    <property type="project" value="UniProtKB-KW"/>
</dbReference>
<accession>A0A3M8H9H0</accession>
<proteinExistence type="predicted"/>
<keyword evidence="2" id="KW-0378">Hydrolase</keyword>
<evidence type="ECO:0000256" key="2">
    <source>
        <dbReference type="ARBA" id="ARBA00022801"/>
    </source>
</evidence>
<dbReference type="SUPFAM" id="SSF54060">
    <property type="entry name" value="His-Me finger endonucleases"/>
    <property type="match status" value="1"/>
</dbReference>
<sequence>MNLIPYQVVEQFNENELTQDSKISNKEMLAQELDIAKAVYLEYSNNQTYYEEDRDKEIKQTYYKNISFDRKNIHELLEKTHQNKLGYSPHRYVYPWVDLQENGKLKSVYSGEEMDPLTVIEADIRILEATGGTITHLSDEVTLNCEHVVPQSWFDKSQPMRGDLHHLFACDPTCNSRRGNSPYYDFPDYVPEGHILGIEEGCGKADEGKFEPEYGKGIVARATFYFLARYPGTINNHLVNLKVLLEWHQKFPVSLYEKHRNLAIYDLQGNRNPFIDFPEFAETWIYEKKN</sequence>
<dbReference type="EMBL" id="RHLQ01000020">
    <property type="protein sequence ID" value="RNC98918.1"/>
    <property type="molecule type" value="Genomic_DNA"/>
</dbReference>
<reference evidence="3 4" key="1">
    <citation type="journal article" date="2014" name="Int. J. Syst. Evol. Microbiol.">
        <title>Lysinibacillus halotolerans sp. nov., isolated from saline-alkaline soil.</title>
        <authorList>
            <person name="Kong D."/>
            <person name="Wang Y."/>
            <person name="Zhao B."/>
            <person name="Li Y."/>
            <person name="Song J."/>
            <person name="Zhai Y."/>
            <person name="Zhang C."/>
            <person name="Wang H."/>
            <person name="Chen X."/>
            <person name="Zhao B."/>
            <person name="Ruan Z."/>
        </authorList>
    </citation>
    <scope>NUCLEOTIDE SEQUENCE [LARGE SCALE GENOMIC DNA]</scope>
    <source>
        <strain evidence="3 4">MCCC 1A12703</strain>
    </source>
</reference>
<dbReference type="InterPro" id="IPR044925">
    <property type="entry name" value="His-Me_finger_sf"/>
</dbReference>